<keyword evidence="2" id="KW-1185">Reference proteome</keyword>
<organism evidence="1 2">
    <name type="scientific">Pigmentiphaga kullae</name>
    <dbReference type="NCBI Taxonomy" id="151784"/>
    <lineage>
        <taxon>Bacteria</taxon>
        <taxon>Pseudomonadati</taxon>
        <taxon>Pseudomonadota</taxon>
        <taxon>Betaproteobacteria</taxon>
        <taxon>Burkholderiales</taxon>
        <taxon>Alcaligenaceae</taxon>
        <taxon>Pigmentiphaga</taxon>
    </lineage>
</organism>
<dbReference type="EMBL" id="SGXC01000002">
    <property type="protein sequence ID" value="RZS80626.1"/>
    <property type="molecule type" value="Genomic_DNA"/>
</dbReference>
<gene>
    <name evidence="1" type="ORF">EV675_3238</name>
</gene>
<reference evidence="1 2" key="1">
    <citation type="submission" date="2019-02" db="EMBL/GenBank/DDBJ databases">
        <title>Genomic Encyclopedia of Type Strains, Phase IV (KMG-IV): sequencing the most valuable type-strain genomes for metagenomic binning, comparative biology and taxonomic classification.</title>
        <authorList>
            <person name="Goeker M."/>
        </authorList>
    </citation>
    <scope>NUCLEOTIDE SEQUENCE [LARGE SCALE GENOMIC DNA]</scope>
    <source>
        <strain evidence="1 2">K24</strain>
    </source>
</reference>
<dbReference type="InterPro" id="IPR031856">
    <property type="entry name" value="YdaS_toxin-like"/>
</dbReference>
<dbReference type="RefSeq" id="WP_130358268.1">
    <property type="nucleotide sequence ID" value="NZ_SGXC01000002.1"/>
</dbReference>
<dbReference type="AlphaFoldDB" id="A0A4Q7NCC8"/>
<dbReference type="GO" id="GO:0003677">
    <property type="term" value="F:DNA binding"/>
    <property type="evidence" value="ECO:0007669"/>
    <property type="project" value="InterPro"/>
</dbReference>
<dbReference type="CDD" id="cd00093">
    <property type="entry name" value="HTH_XRE"/>
    <property type="match status" value="1"/>
</dbReference>
<dbReference type="Proteomes" id="UP000292445">
    <property type="component" value="Unassembled WGS sequence"/>
</dbReference>
<dbReference type="Gene3D" id="1.10.260.40">
    <property type="entry name" value="lambda repressor-like DNA-binding domains"/>
    <property type="match status" value="1"/>
</dbReference>
<dbReference type="Pfam" id="PF15943">
    <property type="entry name" value="YdaS_toxin"/>
    <property type="match status" value="1"/>
</dbReference>
<dbReference type="InterPro" id="IPR001387">
    <property type="entry name" value="Cro/C1-type_HTH"/>
</dbReference>
<protein>
    <submittedName>
        <fullName evidence="1">YdaS antitoxin of YdaST toxin-antitoxin system</fullName>
    </submittedName>
</protein>
<proteinExistence type="predicted"/>
<comment type="caution">
    <text evidence="1">The sequence shown here is derived from an EMBL/GenBank/DDBJ whole genome shotgun (WGS) entry which is preliminary data.</text>
</comment>
<name>A0A4Q7NCC8_9BURK</name>
<evidence type="ECO:0000313" key="2">
    <source>
        <dbReference type="Proteomes" id="UP000292445"/>
    </source>
</evidence>
<evidence type="ECO:0000313" key="1">
    <source>
        <dbReference type="EMBL" id="RZS80626.1"/>
    </source>
</evidence>
<accession>A0A4Q7NCC8</accession>
<dbReference type="SUPFAM" id="SSF47413">
    <property type="entry name" value="lambda repressor-like DNA-binding domains"/>
    <property type="match status" value="1"/>
</dbReference>
<dbReference type="OrthoDB" id="6446140at2"/>
<sequence length="87" mass="9249">MTVSANAAAQRAADLLGGNSALAKACGVTPQAVSQWANGGRPIPERRCVAIERLTKGAVTRQELRPDDWSEIWPELATPPTKESTHA</sequence>
<dbReference type="InterPro" id="IPR010982">
    <property type="entry name" value="Lambda_DNA-bd_dom_sf"/>
</dbReference>